<dbReference type="Pfam" id="PF02604">
    <property type="entry name" value="PhdYeFM_antitox"/>
    <property type="match status" value="1"/>
</dbReference>
<evidence type="ECO:0000256" key="2">
    <source>
        <dbReference type="RuleBase" id="RU362080"/>
    </source>
</evidence>
<dbReference type="InterPro" id="IPR036165">
    <property type="entry name" value="YefM-like_sf"/>
</dbReference>
<proteinExistence type="inferred from homology"/>
<dbReference type="SUPFAM" id="SSF143120">
    <property type="entry name" value="YefM-like"/>
    <property type="match status" value="1"/>
</dbReference>
<dbReference type="InterPro" id="IPR006442">
    <property type="entry name" value="Antitoxin_Phd/YefM"/>
</dbReference>
<dbReference type="NCBIfam" id="TIGR01552">
    <property type="entry name" value="phd_fam"/>
    <property type="match status" value="1"/>
</dbReference>
<organism evidence="3">
    <name type="scientific">Candidatus Kentrum sp. LPFa</name>
    <dbReference type="NCBI Taxonomy" id="2126335"/>
    <lineage>
        <taxon>Bacteria</taxon>
        <taxon>Pseudomonadati</taxon>
        <taxon>Pseudomonadota</taxon>
        <taxon>Gammaproteobacteria</taxon>
        <taxon>Candidatus Kentrum</taxon>
    </lineage>
</organism>
<name>A0A450WL69_9GAMM</name>
<reference evidence="3" key="1">
    <citation type="submission" date="2019-02" db="EMBL/GenBank/DDBJ databases">
        <authorList>
            <person name="Gruber-Vodicka R. H."/>
            <person name="Seah K. B. B."/>
        </authorList>
    </citation>
    <scope>NUCLEOTIDE SEQUENCE</scope>
    <source>
        <strain evidence="3">BECK_S313</strain>
    </source>
</reference>
<protein>
    <recommendedName>
        <fullName evidence="2">Antitoxin</fullName>
    </recommendedName>
</protein>
<comment type="similarity">
    <text evidence="1 2">Belongs to the phD/YefM antitoxin family.</text>
</comment>
<comment type="function">
    <text evidence="2">Antitoxin component of a type II toxin-antitoxin (TA) system.</text>
</comment>
<dbReference type="Gene3D" id="3.40.1620.10">
    <property type="entry name" value="YefM-like domain"/>
    <property type="match status" value="1"/>
</dbReference>
<gene>
    <name evidence="3" type="ORF">BECKLPF1236B_GA0070989_11252</name>
</gene>
<evidence type="ECO:0000313" key="3">
    <source>
        <dbReference type="EMBL" id="VFK17793.1"/>
    </source>
</evidence>
<sequence length="174" mass="19925">MITTALSEFKDQLSSYVEKASEQDIVITDHGRHVAVLTGHTTLHGKAGFWYLAIGDFLAHDERFADIDFSLTNLQEFFYSGKNSVAYSEKPIYSVKTPFGRMEVGNTATFSLLYSDITSQIYTEDSAALDELIRAFEEIRAKYPESFFKFKEDIAYRIFLEFSRRSPFAMPMSM</sequence>
<accession>A0A450WL69</accession>
<evidence type="ECO:0000256" key="1">
    <source>
        <dbReference type="ARBA" id="ARBA00009981"/>
    </source>
</evidence>
<dbReference type="AlphaFoldDB" id="A0A450WL69"/>
<dbReference type="EMBL" id="CAADFK010000125">
    <property type="protein sequence ID" value="VFK17793.1"/>
    <property type="molecule type" value="Genomic_DNA"/>
</dbReference>